<name>X1N4Y4_9ZZZZ</name>
<proteinExistence type="predicted"/>
<protein>
    <submittedName>
        <fullName evidence="1">Uncharacterized protein</fullName>
    </submittedName>
</protein>
<evidence type="ECO:0000313" key="1">
    <source>
        <dbReference type="EMBL" id="GAI25311.1"/>
    </source>
</evidence>
<gene>
    <name evidence="1" type="ORF">S06H3_27991</name>
</gene>
<dbReference type="AlphaFoldDB" id="X1N4Y4"/>
<feature type="non-terminal residue" evidence="1">
    <location>
        <position position="1"/>
    </location>
</feature>
<comment type="caution">
    <text evidence="1">The sequence shown here is derived from an EMBL/GenBank/DDBJ whole genome shotgun (WGS) entry which is preliminary data.</text>
</comment>
<sequence>SYKRLAAKLIHRRYHEPEDFFSRMLKLVGLK</sequence>
<reference evidence="1" key="1">
    <citation type="journal article" date="2014" name="Front. Microbiol.">
        <title>High frequency of phylogenetically diverse reductive dehalogenase-homologous genes in deep subseafloor sedimentary metagenomes.</title>
        <authorList>
            <person name="Kawai M."/>
            <person name="Futagami T."/>
            <person name="Toyoda A."/>
            <person name="Takaki Y."/>
            <person name="Nishi S."/>
            <person name="Hori S."/>
            <person name="Arai W."/>
            <person name="Tsubouchi T."/>
            <person name="Morono Y."/>
            <person name="Uchiyama I."/>
            <person name="Ito T."/>
            <person name="Fujiyama A."/>
            <person name="Inagaki F."/>
            <person name="Takami H."/>
        </authorList>
    </citation>
    <scope>NUCLEOTIDE SEQUENCE</scope>
    <source>
        <strain evidence="1">Expedition CK06-06</strain>
    </source>
</reference>
<accession>X1N4Y4</accession>
<organism evidence="1">
    <name type="scientific">marine sediment metagenome</name>
    <dbReference type="NCBI Taxonomy" id="412755"/>
    <lineage>
        <taxon>unclassified sequences</taxon>
        <taxon>metagenomes</taxon>
        <taxon>ecological metagenomes</taxon>
    </lineage>
</organism>
<dbReference type="EMBL" id="BARV01016295">
    <property type="protein sequence ID" value="GAI25311.1"/>
    <property type="molecule type" value="Genomic_DNA"/>
</dbReference>